<gene>
    <name evidence="4" type="ORF">CWS72_12715</name>
</gene>
<dbReference type="CDD" id="cd12164">
    <property type="entry name" value="GDH_like_2"/>
    <property type="match status" value="1"/>
</dbReference>
<dbReference type="AlphaFoldDB" id="A0A2N3PV37"/>
<comment type="caution">
    <text evidence="4">The sequence shown here is derived from an EMBL/GenBank/DDBJ whole genome shotgun (WGS) entry which is preliminary data.</text>
</comment>
<evidence type="ECO:0000313" key="4">
    <source>
        <dbReference type="EMBL" id="PKU24248.1"/>
    </source>
</evidence>
<proteinExistence type="predicted"/>
<sequence length="280" mass="30654">MWPAIPAPGSTFYVATWNPPEGFFHRLPEPKAVFALGAGVDRFLKRDDLPDSVPLIRLTDAGMARQMAEYALAGVLRFQRNLDLYEAQQTSGLWRPLPVRSSDETRVTVLGLGRIGGVVATTLSALGYKVSGWSRAGTDIPGVVCRSGVASLDTLLAQTDVLINVLPSTEETRGLLNRERLGRLPADAGIVNAARGDQLDADALVEFLDAGRLRGALLDVFPEEPLPEESRLWNHPKVRITPHVAAVTLLGPSVRQVVRNMRRFEEGQTVEGLVDRRRGY</sequence>
<protein>
    <submittedName>
        <fullName evidence="4">Glyoxylate/hydroxypyruvate reductase A</fullName>
    </submittedName>
</protein>
<dbReference type="GO" id="GO:0016491">
    <property type="term" value="F:oxidoreductase activity"/>
    <property type="evidence" value="ECO:0007669"/>
    <property type="project" value="UniProtKB-KW"/>
</dbReference>
<dbReference type="Proteomes" id="UP000233293">
    <property type="component" value="Unassembled WGS sequence"/>
</dbReference>
<organism evidence="4 5">
    <name type="scientific">Telmatospirillum siberiense</name>
    <dbReference type="NCBI Taxonomy" id="382514"/>
    <lineage>
        <taxon>Bacteria</taxon>
        <taxon>Pseudomonadati</taxon>
        <taxon>Pseudomonadota</taxon>
        <taxon>Alphaproteobacteria</taxon>
        <taxon>Rhodospirillales</taxon>
        <taxon>Rhodospirillaceae</taxon>
        <taxon>Telmatospirillum</taxon>
    </lineage>
</organism>
<dbReference type="Pfam" id="PF02826">
    <property type="entry name" value="2-Hacid_dh_C"/>
    <property type="match status" value="1"/>
</dbReference>
<feature type="domain" description="D-isomer specific 2-hydroxyacid dehydrogenase NAD-binding" evidence="3">
    <location>
        <begin position="73"/>
        <end position="245"/>
    </location>
</feature>
<accession>A0A2N3PV37</accession>
<evidence type="ECO:0000313" key="5">
    <source>
        <dbReference type="Proteomes" id="UP000233293"/>
    </source>
</evidence>
<keyword evidence="5" id="KW-1185">Reference proteome</keyword>
<keyword evidence="4" id="KW-0670">Pyruvate</keyword>
<dbReference type="InterPro" id="IPR036291">
    <property type="entry name" value="NAD(P)-bd_dom_sf"/>
</dbReference>
<dbReference type="EMBL" id="PIUM01000013">
    <property type="protein sequence ID" value="PKU24248.1"/>
    <property type="molecule type" value="Genomic_DNA"/>
</dbReference>
<keyword evidence="2" id="KW-0520">NAD</keyword>
<dbReference type="InterPro" id="IPR006140">
    <property type="entry name" value="D-isomer_DH_NAD-bd"/>
</dbReference>
<dbReference type="GO" id="GO:0051287">
    <property type="term" value="F:NAD binding"/>
    <property type="evidence" value="ECO:0007669"/>
    <property type="project" value="InterPro"/>
</dbReference>
<evidence type="ECO:0000256" key="2">
    <source>
        <dbReference type="ARBA" id="ARBA00023027"/>
    </source>
</evidence>
<name>A0A2N3PV37_9PROT</name>
<reference evidence="5" key="1">
    <citation type="submission" date="2017-12" db="EMBL/GenBank/DDBJ databases">
        <title>Draft genome sequence of Telmatospirillum siberiense 26-4b1T, an acidotolerant peatland alphaproteobacterium potentially involved in sulfur cycling.</title>
        <authorList>
            <person name="Hausmann B."/>
            <person name="Pjevac P."/>
            <person name="Schreck K."/>
            <person name="Herbold C.W."/>
            <person name="Daims H."/>
            <person name="Wagner M."/>
            <person name="Pester M."/>
            <person name="Loy A."/>
        </authorList>
    </citation>
    <scope>NUCLEOTIDE SEQUENCE [LARGE SCALE GENOMIC DNA]</scope>
    <source>
        <strain evidence="5">26-4b1</strain>
    </source>
</reference>
<evidence type="ECO:0000256" key="1">
    <source>
        <dbReference type="ARBA" id="ARBA00023002"/>
    </source>
</evidence>
<dbReference type="SUPFAM" id="SSF51735">
    <property type="entry name" value="NAD(P)-binding Rossmann-fold domains"/>
    <property type="match status" value="1"/>
</dbReference>
<keyword evidence="1" id="KW-0560">Oxidoreductase</keyword>
<dbReference type="Gene3D" id="3.40.50.720">
    <property type="entry name" value="NAD(P)-binding Rossmann-like Domain"/>
    <property type="match status" value="2"/>
</dbReference>
<dbReference type="OrthoDB" id="9787219at2"/>
<dbReference type="PANTHER" id="PTHR43333:SF1">
    <property type="entry name" value="D-ISOMER SPECIFIC 2-HYDROXYACID DEHYDROGENASE NAD-BINDING DOMAIN-CONTAINING PROTEIN"/>
    <property type="match status" value="1"/>
</dbReference>
<evidence type="ECO:0000259" key="3">
    <source>
        <dbReference type="Pfam" id="PF02826"/>
    </source>
</evidence>
<dbReference type="PANTHER" id="PTHR43333">
    <property type="entry name" value="2-HACID_DH_C DOMAIN-CONTAINING PROTEIN"/>
    <property type="match status" value="1"/>
</dbReference>